<evidence type="ECO:0000313" key="2">
    <source>
        <dbReference type="Proteomes" id="UP000011083"/>
    </source>
</evidence>
<dbReference type="OrthoDB" id="534186at2759"/>
<feature type="non-terminal residue" evidence="1">
    <location>
        <position position="1"/>
    </location>
</feature>
<name>L8HCA0_ACACF</name>
<protein>
    <submittedName>
        <fullName evidence="1">Uncharacterized protein</fullName>
    </submittedName>
</protein>
<sequence length="219" mass="24958">FKYQLLCDLVNLLQPGNFLFTINFKDGFHHGGDHQHLLGFCWWNCQYIFCAFPFGLNVLLWPGCLVHGIYGQPDHHGAQPDQHTSPTHNSAQDHLQPFLAHKLEPSQSKEFLGLTVNTLAKPHFQVAGHCCSLTCTILPTQLLLHNLYHNIKHQQDWNSMIQLSPAAINNLHKWRTGLSKWDIHMATTQPFNMVLDTDTSLTRWGTALKVSSTISTGWW</sequence>
<accession>L8HCA0</accession>
<dbReference type="AlphaFoldDB" id="L8HCA0"/>
<dbReference type="EMBL" id="KB007860">
    <property type="protein sequence ID" value="ELR23139.1"/>
    <property type="molecule type" value="Genomic_DNA"/>
</dbReference>
<dbReference type="VEuPathDB" id="AmoebaDB:ACA1_342030"/>
<organism evidence="1 2">
    <name type="scientific">Acanthamoeba castellanii (strain ATCC 30010 / Neff)</name>
    <dbReference type="NCBI Taxonomy" id="1257118"/>
    <lineage>
        <taxon>Eukaryota</taxon>
        <taxon>Amoebozoa</taxon>
        <taxon>Discosea</taxon>
        <taxon>Longamoebia</taxon>
        <taxon>Centramoebida</taxon>
        <taxon>Acanthamoebidae</taxon>
        <taxon>Acanthamoeba</taxon>
    </lineage>
</organism>
<keyword evidence="2" id="KW-1185">Reference proteome</keyword>
<dbReference type="GeneID" id="14924112"/>
<proteinExistence type="predicted"/>
<dbReference type="RefSeq" id="XP_004352667.1">
    <property type="nucleotide sequence ID" value="XM_004352615.1"/>
</dbReference>
<dbReference type="Proteomes" id="UP000011083">
    <property type="component" value="Unassembled WGS sequence"/>
</dbReference>
<evidence type="ECO:0000313" key="1">
    <source>
        <dbReference type="EMBL" id="ELR23139.1"/>
    </source>
</evidence>
<gene>
    <name evidence="1" type="ORF">ACA1_342030</name>
</gene>
<reference evidence="1 2" key="1">
    <citation type="journal article" date="2013" name="Genome Biol.">
        <title>Genome of Acanthamoeba castellanii highlights extensive lateral gene transfer and early evolution of tyrosine kinase signaling.</title>
        <authorList>
            <person name="Clarke M."/>
            <person name="Lohan A.J."/>
            <person name="Liu B."/>
            <person name="Lagkouvardos I."/>
            <person name="Roy S."/>
            <person name="Zafar N."/>
            <person name="Bertelli C."/>
            <person name="Schilde C."/>
            <person name="Kianianmomeni A."/>
            <person name="Burglin T.R."/>
            <person name="Frech C."/>
            <person name="Turcotte B."/>
            <person name="Kopec K.O."/>
            <person name="Synnott J.M."/>
            <person name="Choo C."/>
            <person name="Paponov I."/>
            <person name="Finkler A."/>
            <person name="Soon Heng Tan C."/>
            <person name="Hutchins A.P."/>
            <person name="Weinmeier T."/>
            <person name="Rattei T."/>
            <person name="Chu J.S."/>
            <person name="Gimenez G."/>
            <person name="Irimia M."/>
            <person name="Rigden D.J."/>
            <person name="Fitzpatrick D.A."/>
            <person name="Lorenzo-Morales J."/>
            <person name="Bateman A."/>
            <person name="Chiu C.H."/>
            <person name="Tang P."/>
            <person name="Hegemann P."/>
            <person name="Fromm H."/>
            <person name="Raoult D."/>
            <person name="Greub G."/>
            <person name="Miranda-Saavedra D."/>
            <person name="Chen N."/>
            <person name="Nash P."/>
            <person name="Ginger M.L."/>
            <person name="Horn M."/>
            <person name="Schaap P."/>
            <person name="Caler L."/>
            <person name="Loftus B."/>
        </authorList>
    </citation>
    <scope>NUCLEOTIDE SEQUENCE [LARGE SCALE GENOMIC DNA]</scope>
    <source>
        <strain evidence="1 2">Neff</strain>
    </source>
</reference>
<dbReference type="KEGG" id="acan:ACA1_342030"/>